<keyword evidence="1" id="KW-0479">Metal-binding</keyword>
<feature type="domain" description="Calcineurin-like phosphoesterase" evidence="3">
    <location>
        <begin position="28"/>
        <end position="174"/>
    </location>
</feature>
<evidence type="ECO:0000313" key="4">
    <source>
        <dbReference type="EMBL" id="TWR27547.1"/>
    </source>
</evidence>
<organism evidence="4 5">
    <name type="scientific">Mucilaginibacter pallidiroseus</name>
    <dbReference type="NCBI Taxonomy" id="2599295"/>
    <lineage>
        <taxon>Bacteria</taxon>
        <taxon>Pseudomonadati</taxon>
        <taxon>Bacteroidota</taxon>
        <taxon>Sphingobacteriia</taxon>
        <taxon>Sphingobacteriales</taxon>
        <taxon>Sphingobacteriaceae</taxon>
        <taxon>Mucilaginibacter</taxon>
    </lineage>
</organism>
<dbReference type="EMBL" id="VOEJ01000006">
    <property type="protein sequence ID" value="TWR27547.1"/>
    <property type="molecule type" value="Genomic_DNA"/>
</dbReference>
<dbReference type="AlphaFoldDB" id="A0A563U863"/>
<evidence type="ECO:0000259" key="3">
    <source>
        <dbReference type="Pfam" id="PF00149"/>
    </source>
</evidence>
<dbReference type="GO" id="GO:0009245">
    <property type="term" value="P:lipid A biosynthetic process"/>
    <property type="evidence" value="ECO:0007669"/>
    <property type="project" value="TreeGrafter"/>
</dbReference>
<dbReference type="PANTHER" id="PTHR31302:SF31">
    <property type="entry name" value="PHOSPHODIESTERASE YAEI"/>
    <property type="match status" value="1"/>
</dbReference>
<name>A0A563U863_9SPHI</name>
<gene>
    <name evidence="4" type="ORF">FPZ43_13830</name>
</gene>
<dbReference type="InterPro" id="IPR029052">
    <property type="entry name" value="Metallo-depent_PP-like"/>
</dbReference>
<dbReference type="SUPFAM" id="SSF56300">
    <property type="entry name" value="Metallo-dependent phosphatases"/>
    <property type="match status" value="1"/>
</dbReference>
<evidence type="ECO:0000256" key="1">
    <source>
        <dbReference type="ARBA" id="ARBA00022723"/>
    </source>
</evidence>
<keyword evidence="5" id="KW-1185">Reference proteome</keyword>
<reference evidence="4 5" key="1">
    <citation type="submission" date="2019-07" db="EMBL/GenBank/DDBJ databases">
        <authorList>
            <person name="Kim J."/>
        </authorList>
    </citation>
    <scope>NUCLEOTIDE SEQUENCE [LARGE SCALE GENOMIC DNA]</scope>
    <source>
        <strain evidence="5">dk17</strain>
    </source>
</reference>
<protein>
    <recommendedName>
        <fullName evidence="3">Calcineurin-like phosphoesterase domain-containing protein</fullName>
    </recommendedName>
</protein>
<dbReference type="Proteomes" id="UP000320042">
    <property type="component" value="Unassembled WGS sequence"/>
</dbReference>
<dbReference type="Pfam" id="PF00149">
    <property type="entry name" value="Metallophos"/>
    <property type="match status" value="1"/>
</dbReference>
<comment type="caution">
    <text evidence="4">The sequence shown here is derived from an EMBL/GenBank/DDBJ whole genome shotgun (WGS) entry which is preliminary data.</text>
</comment>
<dbReference type="GO" id="GO:0008758">
    <property type="term" value="F:UDP-2,3-diacylglucosamine hydrolase activity"/>
    <property type="evidence" value="ECO:0007669"/>
    <property type="project" value="TreeGrafter"/>
</dbReference>
<dbReference type="Gene3D" id="3.60.21.10">
    <property type="match status" value="1"/>
</dbReference>
<dbReference type="OrthoDB" id="9780884at2"/>
<proteinExistence type="predicted"/>
<dbReference type="InterPro" id="IPR004843">
    <property type="entry name" value="Calcineurin-like_PHP"/>
</dbReference>
<dbReference type="InterPro" id="IPR051158">
    <property type="entry name" value="Metallophosphoesterase_sf"/>
</dbReference>
<dbReference type="RefSeq" id="WP_146382513.1">
    <property type="nucleotide sequence ID" value="NZ_VOEJ01000006.1"/>
</dbReference>
<dbReference type="GO" id="GO:0046872">
    <property type="term" value="F:metal ion binding"/>
    <property type="evidence" value="ECO:0007669"/>
    <property type="project" value="UniProtKB-KW"/>
</dbReference>
<accession>A0A563U863</accession>
<evidence type="ECO:0000313" key="5">
    <source>
        <dbReference type="Proteomes" id="UP000320042"/>
    </source>
</evidence>
<evidence type="ECO:0000256" key="2">
    <source>
        <dbReference type="ARBA" id="ARBA00022801"/>
    </source>
</evidence>
<dbReference type="GO" id="GO:0016020">
    <property type="term" value="C:membrane"/>
    <property type="evidence" value="ECO:0007669"/>
    <property type="project" value="GOC"/>
</dbReference>
<keyword evidence="2" id="KW-0378">Hydrolase</keyword>
<sequence>MRLEVGYNHPFEVREYKFNTRGLTNIDILFISDLHLNGYCGRLIESLINKVRRLNPHIVLLGGDYVDTKSGLELLSQLLNGIAVGRHVLAIAGNHDYFFGLKRIWQVMTDYGVNWIEKHHAVININGFNIRVNGNISEIAIPKCDINILLLHKPIDEKLFAGAYDIVFAGHLHGCQAVFWETEKGLYPGRYIYKWNVKHVITDNFIYLISKGIGDTLPIRYNCKKDIILVNTI</sequence>
<dbReference type="PANTHER" id="PTHR31302">
    <property type="entry name" value="TRANSMEMBRANE PROTEIN WITH METALLOPHOSPHOESTERASE DOMAIN-RELATED"/>
    <property type="match status" value="1"/>
</dbReference>